<sequence length="552" mass="62460">MHRHKPVEMIMTVDWGTQSPIKKATLFLSDLYKKANPKFPYVQRIHRDGQIVTTPSLGVQNDGLDNSEGDYIFHIGDLITPDLDEPEGRTRRQKARDKQLKADSPPKSKSMYLVEAKLGQGSFGQVLRCLNLVDYSAVAIKVIKNKPAYTKQAALEIKILEMIRKNDPDNERHCVHILESFRFHGHMCHVTELLGDSLYAMLKEGKSRGFSLDLTSTIIAQVVDVCALLSSLRIIHCDIKPDNILVDRTLPAIKVIDFGSSVFAEKTLYTYIQSRYYRAPEVILGNKYTPQIDMWSVGCVAAELFLGKPIFPGSSEFDQLRRIHEMVGPIPSTLMENGRNRLKYCVEEDKGWRIKTEQEYQQFDSSVPPRRHHTFVKDTISHTITAYSAQLLKDNSESERGKADTRAFVDFLQRTLVVDAKERLTPNQALAHPFLTKEPFSSSWQPPHDPQFNFDDEEPAVHTETTPEKKKSRNPFSSVLSKIKNPFSRRDALRKRSLAAHSFSSPITEHSTLPLPAADNPSPQDVYVTSTPPNFHLDEGDCEAKTTKIAGS</sequence>
<feature type="compositionally biased region" description="Basic and acidic residues" evidence="7">
    <location>
        <begin position="459"/>
        <end position="469"/>
    </location>
</feature>
<dbReference type="PROSITE" id="PS50011">
    <property type="entry name" value="PROTEIN_KINASE_DOM"/>
    <property type="match status" value="1"/>
</dbReference>
<dbReference type="Proteomes" id="UP001281761">
    <property type="component" value="Unassembled WGS sequence"/>
</dbReference>
<evidence type="ECO:0000256" key="5">
    <source>
        <dbReference type="ARBA" id="ARBA00022840"/>
    </source>
</evidence>
<dbReference type="InterPro" id="IPR008271">
    <property type="entry name" value="Ser/Thr_kinase_AS"/>
</dbReference>
<evidence type="ECO:0000313" key="10">
    <source>
        <dbReference type="Proteomes" id="UP001281761"/>
    </source>
</evidence>
<keyword evidence="4 9" id="KW-0418">Kinase</keyword>
<accession>A0ABQ9XFW8</accession>
<dbReference type="InterPro" id="IPR011009">
    <property type="entry name" value="Kinase-like_dom_sf"/>
</dbReference>
<organism evidence="9 10">
    <name type="scientific">Blattamonas nauphoetae</name>
    <dbReference type="NCBI Taxonomy" id="2049346"/>
    <lineage>
        <taxon>Eukaryota</taxon>
        <taxon>Metamonada</taxon>
        <taxon>Preaxostyla</taxon>
        <taxon>Oxymonadida</taxon>
        <taxon>Blattamonas</taxon>
    </lineage>
</organism>
<protein>
    <submittedName>
        <fullName evidence="9">Serine/threonine protein kinase</fullName>
        <ecNumber evidence="9">2.7.11.1</ecNumber>
    </submittedName>
</protein>
<dbReference type="GO" id="GO:0004674">
    <property type="term" value="F:protein serine/threonine kinase activity"/>
    <property type="evidence" value="ECO:0007669"/>
    <property type="project" value="UniProtKB-KW"/>
</dbReference>
<name>A0ABQ9XFW8_9EUKA</name>
<dbReference type="SUPFAM" id="SSF56112">
    <property type="entry name" value="Protein kinase-like (PK-like)"/>
    <property type="match status" value="1"/>
</dbReference>
<dbReference type="PROSITE" id="PS00107">
    <property type="entry name" value="PROTEIN_KINASE_ATP"/>
    <property type="match status" value="1"/>
</dbReference>
<comment type="caution">
    <text evidence="9">The sequence shown here is derived from an EMBL/GenBank/DDBJ whole genome shotgun (WGS) entry which is preliminary data.</text>
</comment>
<feature type="binding site" evidence="6">
    <location>
        <position position="141"/>
    </location>
    <ligand>
        <name>ATP</name>
        <dbReference type="ChEBI" id="CHEBI:30616"/>
    </ligand>
</feature>
<dbReference type="PROSITE" id="PS00108">
    <property type="entry name" value="PROTEIN_KINASE_ST"/>
    <property type="match status" value="1"/>
</dbReference>
<dbReference type="PANTHER" id="PTHR24058:SF17">
    <property type="entry name" value="HOMEODOMAIN INTERACTING PROTEIN KINASE, ISOFORM D"/>
    <property type="match status" value="1"/>
</dbReference>
<evidence type="ECO:0000256" key="2">
    <source>
        <dbReference type="ARBA" id="ARBA00022679"/>
    </source>
</evidence>
<evidence type="ECO:0000256" key="6">
    <source>
        <dbReference type="PROSITE-ProRule" id="PRU10141"/>
    </source>
</evidence>
<evidence type="ECO:0000259" key="8">
    <source>
        <dbReference type="PROSITE" id="PS50011"/>
    </source>
</evidence>
<evidence type="ECO:0000256" key="3">
    <source>
        <dbReference type="ARBA" id="ARBA00022741"/>
    </source>
</evidence>
<feature type="region of interest" description="Disordered" evidence="7">
    <location>
        <begin position="82"/>
        <end position="107"/>
    </location>
</feature>
<feature type="domain" description="Protein kinase" evidence="8">
    <location>
        <begin position="112"/>
        <end position="435"/>
    </location>
</feature>
<dbReference type="SMART" id="SM00220">
    <property type="entry name" value="S_TKc"/>
    <property type="match status" value="1"/>
</dbReference>
<keyword evidence="10" id="KW-1185">Reference proteome</keyword>
<feature type="region of interest" description="Disordered" evidence="7">
    <location>
        <begin position="505"/>
        <end position="552"/>
    </location>
</feature>
<evidence type="ECO:0000256" key="7">
    <source>
        <dbReference type="SAM" id="MobiDB-lite"/>
    </source>
</evidence>
<keyword evidence="5 6" id="KW-0067">ATP-binding</keyword>
<keyword evidence="1 9" id="KW-0723">Serine/threonine-protein kinase</keyword>
<dbReference type="EC" id="2.7.11.1" evidence="9"/>
<keyword evidence="2 9" id="KW-0808">Transferase</keyword>
<dbReference type="EMBL" id="JARBJD010000150">
    <property type="protein sequence ID" value="KAK2949749.1"/>
    <property type="molecule type" value="Genomic_DNA"/>
</dbReference>
<dbReference type="PANTHER" id="PTHR24058">
    <property type="entry name" value="DUAL SPECIFICITY PROTEIN KINASE"/>
    <property type="match status" value="1"/>
</dbReference>
<dbReference type="Gene3D" id="1.10.510.10">
    <property type="entry name" value="Transferase(Phosphotransferase) domain 1"/>
    <property type="match status" value="1"/>
</dbReference>
<dbReference type="Pfam" id="PF00069">
    <property type="entry name" value="Pkinase"/>
    <property type="match status" value="1"/>
</dbReference>
<evidence type="ECO:0000313" key="9">
    <source>
        <dbReference type="EMBL" id="KAK2949749.1"/>
    </source>
</evidence>
<gene>
    <name evidence="9" type="ORF">BLNAU_15323</name>
</gene>
<feature type="compositionally biased region" description="Basic and acidic residues" evidence="7">
    <location>
        <begin position="86"/>
        <end position="106"/>
    </location>
</feature>
<dbReference type="Gene3D" id="3.30.200.20">
    <property type="entry name" value="Phosphorylase Kinase, domain 1"/>
    <property type="match status" value="1"/>
</dbReference>
<dbReference type="InterPro" id="IPR000719">
    <property type="entry name" value="Prot_kinase_dom"/>
</dbReference>
<feature type="compositionally biased region" description="Basic and acidic residues" evidence="7">
    <location>
        <begin position="536"/>
        <end position="546"/>
    </location>
</feature>
<dbReference type="InterPro" id="IPR017441">
    <property type="entry name" value="Protein_kinase_ATP_BS"/>
</dbReference>
<feature type="region of interest" description="Disordered" evidence="7">
    <location>
        <begin position="439"/>
        <end position="481"/>
    </location>
</feature>
<evidence type="ECO:0000256" key="1">
    <source>
        <dbReference type="ARBA" id="ARBA00022527"/>
    </source>
</evidence>
<feature type="compositionally biased region" description="Polar residues" evidence="7">
    <location>
        <begin position="521"/>
        <end position="533"/>
    </location>
</feature>
<reference evidence="9 10" key="1">
    <citation type="journal article" date="2022" name="bioRxiv">
        <title>Genomics of Preaxostyla Flagellates Illuminates Evolutionary Transitions and the Path Towards Mitochondrial Loss.</title>
        <authorList>
            <person name="Novak L.V.F."/>
            <person name="Treitli S.C."/>
            <person name="Pyrih J."/>
            <person name="Halakuc P."/>
            <person name="Pipaliya S.V."/>
            <person name="Vacek V."/>
            <person name="Brzon O."/>
            <person name="Soukal P."/>
            <person name="Eme L."/>
            <person name="Dacks J.B."/>
            <person name="Karnkowska A."/>
            <person name="Elias M."/>
            <person name="Hampl V."/>
        </authorList>
    </citation>
    <scope>NUCLEOTIDE SEQUENCE [LARGE SCALE GENOMIC DNA]</scope>
    <source>
        <strain evidence="9">NAU3</strain>
        <tissue evidence="9">Gut</tissue>
    </source>
</reference>
<keyword evidence="3 6" id="KW-0547">Nucleotide-binding</keyword>
<dbReference type="InterPro" id="IPR050494">
    <property type="entry name" value="Ser_Thr_dual-spec_kinase"/>
</dbReference>
<evidence type="ECO:0000256" key="4">
    <source>
        <dbReference type="ARBA" id="ARBA00022777"/>
    </source>
</evidence>
<proteinExistence type="predicted"/>